<evidence type="ECO:0000313" key="7">
    <source>
        <dbReference type="Proteomes" id="UP000182101"/>
    </source>
</evidence>
<dbReference type="SUPFAM" id="SSF51182">
    <property type="entry name" value="RmlC-like cupins"/>
    <property type="match status" value="1"/>
</dbReference>
<sequence>MAENIEIPFYALYGDTFIRTKPGFIHVESIDSRSRELSWKIQPHRHGKLAQLIYVQDSSWHTQLDDRAYTLSGNWLVTIPPGVVHSFHFAPNTRGYVLSVDMSIMSDQVIQEELGDVLQAVWKPAAIEFRNDRQLARITSLIQLLHEELHFLDKDEDRYTLNLLKLIMLTVSRQIATSEDNAKPMQRETKIMLRFRELIEEHYLQHMSVKNYAALLHISVSTLSRLCQQMLGESPKQVILQRLLNEGRRRLIYTRQSVEDIAYTLGYKDPAYFCRQFKRTEGVSPGSFRQTNAY</sequence>
<dbReference type="Pfam" id="PF12833">
    <property type="entry name" value="HTH_18"/>
    <property type="match status" value="1"/>
</dbReference>
<keyword evidence="4" id="KW-0804">Transcription</keyword>
<keyword evidence="3" id="KW-0010">Activator</keyword>
<dbReference type="Gene3D" id="2.60.120.10">
    <property type="entry name" value="Jelly Rolls"/>
    <property type="match status" value="1"/>
</dbReference>
<evidence type="ECO:0000256" key="2">
    <source>
        <dbReference type="ARBA" id="ARBA00023125"/>
    </source>
</evidence>
<dbReference type="InterPro" id="IPR020449">
    <property type="entry name" value="Tscrpt_reg_AraC-type_HTH"/>
</dbReference>
<dbReference type="InterPro" id="IPR018060">
    <property type="entry name" value="HTH_AraC"/>
</dbReference>
<dbReference type="Pfam" id="PF02311">
    <property type="entry name" value="AraC_binding"/>
    <property type="match status" value="1"/>
</dbReference>
<gene>
    <name evidence="6" type="ORF">BM524_00415</name>
</gene>
<evidence type="ECO:0000256" key="1">
    <source>
        <dbReference type="ARBA" id="ARBA00023015"/>
    </source>
</evidence>
<dbReference type="RefSeq" id="WP_071958254.1">
    <property type="nucleotide sequence ID" value="NZ_CP018024.1"/>
</dbReference>
<dbReference type="CDD" id="cd06999">
    <property type="entry name" value="cupin_HpaA-like_N"/>
    <property type="match status" value="1"/>
</dbReference>
<dbReference type="PRINTS" id="PR00032">
    <property type="entry name" value="HTHARAC"/>
</dbReference>
<proteinExistence type="predicted"/>
<evidence type="ECO:0000259" key="5">
    <source>
        <dbReference type="PROSITE" id="PS01124"/>
    </source>
</evidence>
<dbReference type="Gene3D" id="1.10.10.60">
    <property type="entry name" value="Homeodomain-like"/>
    <property type="match status" value="1"/>
</dbReference>
<dbReference type="PANTHER" id="PTHR43280">
    <property type="entry name" value="ARAC-FAMILY TRANSCRIPTIONAL REGULATOR"/>
    <property type="match status" value="1"/>
</dbReference>
<dbReference type="EMBL" id="CP018024">
    <property type="protein sequence ID" value="APD88386.1"/>
    <property type="molecule type" value="Genomic_DNA"/>
</dbReference>
<dbReference type="GO" id="GO:0003700">
    <property type="term" value="F:DNA-binding transcription factor activity"/>
    <property type="evidence" value="ECO:0007669"/>
    <property type="project" value="InterPro"/>
</dbReference>
<reference evidence="6 7" key="1">
    <citation type="submission" date="2016-11" db="EMBL/GenBank/DDBJ databases">
        <title>Networking in microbes: conjugative elements and plasmids in the genus Alteromonas.</title>
        <authorList>
            <person name="Lopez-Perez M."/>
            <person name="Ramon-Marco N."/>
            <person name="Rodriguez-Valera F."/>
        </authorList>
    </citation>
    <scope>NUCLEOTIDE SEQUENCE [LARGE SCALE GENOMIC DNA]</scope>
    <source>
        <strain evidence="6 7">CP48</strain>
    </source>
</reference>
<dbReference type="AlphaFoldDB" id="A0AAC9J6J5"/>
<feature type="domain" description="HTH araC/xylS-type" evidence="5">
    <location>
        <begin position="193"/>
        <end position="291"/>
    </location>
</feature>
<keyword evidence="1" id="KW-0805">Transcription regulation</keyword>
<dbReference type="PANTHER" id="PTHR43280:SF32">
    <property type="entry name" value="TRANSCRIPTIONAL REGULATORY PROTEIN"/>
    <property type="match status" value="1"/>
</dbReference>
<protein>
    <recommendedName>
        <fullName evidence="5">HTH araC/xylS-type domain-containing protein</fullName>
    </recommendedName>
</protein>
<evidence type="ECO:0000313" key="6">
    <source>
        <dbReference type="EMBL" id="APD88386.1"/>
    </source>
</evidence>
<dbReference type="PROSITE" id="PS01124">
    <property type="entry name" value="HTH_ARAC_FAMILY_2"/>
    <property type="match status" value="1"/>
</dbReference>
<dbReference type="GO" id="GO:0043565">
    <property type="term" value="F:sequence-specific DNA binding"/>
    <property type="evidence" value="ECO:0007669"/>
    <property type="project" value="InterPro"/>
</dbReference>
<dbReference type="InterPro" id="IPR009057">
    <property type="entry name" value="Homeodomain-like_sf"/>
</dbReference>
<accession>A0AAC9J6J5</accession>
<dbReference type="Proteomes" id="UP000182101">
    <property type="component" value="Chromosome"/>
</dbReference>
<dbReference type="InterPro" id="IPR011051">
    <property type="entry name" value="RmlC_Cupin_sf"/>
</dbReference>
<organism evidence="6 7">
    <name type="scientific">Alteromonas mediterranea</name>
    <dbReference type="NCBI Taxonomy" id="314275"/>
    <lineage>
        <taxon>Bacteria</taxon>
        <taxon>Pseudomonadati</taxon>
        <taxon>Pseudomonadota</taxon>
        <taxon>Gammaproteobacteria</taxon>
        <taxon>Alteromonadales</taxon>
        <taxon>Alteromonadaceae</taxon>
        <taxon>Alteromonas/Salinimonas group</taxon>
        <taxon>Alteromonas</taxon>
    </lineage>
</organism>
<name>A0AAC9J6J5_9ALTE</name>
<evidence type="ECO:0000256" key="4">
    <source>
        <dbReference type="ARBA" id="ARBA00023163"/>
    </source>
</evidence>
<dbReference type="InterPro" id="IPR047264">
    <property type="entry name" value="Cupin_HpaA-like_N"/>
</dbReference>
<keyword evidence="2" id="KW-0238">DNA-binding</keyword>
<dbReference type="SMART" id="SM00342">
    <property type="entry name" value="HTH_ARAC"/>
    <property type="match status" value="1"/>
</dbReference>
<evidence type="ECO:0000256" key="3">
    <source>
        <dbReference type="ARBA" id="ARBA00023159"/>
    </source>
</evidence>
<dbReference type="InterPro" id="IPR003313">
    <property type="entry name" value="AraC-bd"/>
</dbReference>
<dbReference type="SUPFAM" id="SSF46689">
    <property type="entry name" value="Homeodomain-like"/>
    <property type="match status" value="2"/>
</dbReference>
<dbReference type="InterPro" id="IPR014710">
    <property type="entry name" value="RmlC-like_jellyroll"/>
</dbReference>